<reference evidence="1" key="1">
    <citation type="journal article" date="2015" name="Nature">
        <title>Complex archaea that bridge the gap between prokaryotes and eukaryotes.</title>
        <authorList>
            <person name="Spang A."/>
            <person name="Saw J.H."/>
            <person name="Jorgensen S.L."/>
            <person name="Zaremba-Niedzwiedzka K."/>
            <person name="Martijn J."/>
            <person name="Lind A.E."/>
            <person name="van Eijk R."/>
            <person name="Schleper C."/>
            <person name="Guy L."/>
            <person name="Ettema T.J."/>
        </authorList>
    </citation>
    <scope>NUCLEOTIDE SEQUENCE</scope>
</reference>
<comment type="caution">
    <text evidence="1">The sequence shown here is derived from an EMBL/GenBank/DDBJ whole genome shotgun (WGS) entry which is preliminary data.</text>
</comment>
<name>A0A0F9BCQ8_9ZZZZ</name>
<proteinExistence type="predicted"/>
<protein>
    <submittedName>
        <fullName evidence="1">Uncharacterized protein</fullName>
    </submittedName>
</protein>
<accession>A0A0F9BCQ8</accession>
<organism evidence="1">
    <name type="scientific">marine sediment metagenome</name>
    <dbReference type="NCBI Taxonomy" id="412755"/>
    <lineage>
        <taxon>unclassified sequences</taxon>
        <taxon>metagenomes</taxon>
        <taxon>ecological metagenomes</taxon>
    </lineage>
</organism>
<dbReference type="AlphaFoldDB" id="A0A0F9BCQ8"/>
<evidence type="ECO:0000313" key="1">
    <source>
        <dbReference type="EMBL" id="KKK82216.1"/>
    </source>
</evidence>
<dbReference type="EMBL" id="LAZR01052774">
    <property type="protein sequence ID" value="KKK82216.1"/>
    <property type="molecule type" value="Genomic_DNA"/>
</dbReference>
<gene>
    <name evidence="1" type="ORF">LCGC14_2805630</name>
</gene>
<sequence length="115" mass="13621">MEPKDVRTTVSYLQMFLNPNTFLSQIDDERINDIMWDVNKKLAILFYNLKHKITPHERDMLWGMIEYPILLGLSRANRKITLDAVSKMQQTHEIIQQATPNQPHPEKKDFKVLGW</sequence>